<name>A0A9D4TV53_CHLVU</name>
<proteinExistence type="predicted"/>
<reference evidence="2" key="1">
    <citation type="journal article" date="2019" name="Plant J.">
        <title>Chlorella vulgaris genome assembly and annotation reveals the molecular basis for metabolic acclimation to high light conditions.</title>
        <authorList>
            <person name="Cecchin M."/>
            <person name="Marcolungo L."/>
            <person name="Rossato M."/>
            <person name="Girolomoni L."/>
            <person name="Cosentino E."/>
            <person name="Cuine S."/>
            <person name="Li-Beisson Y."/>
            <person name="Delledonne M."/>
            <person name="Ballottari M."/>
        </authorList>
    </citation>
    <scope>NUCLEOTIDE SEQUENCE</scope>
    <source>
        <strain evidence="2">211/11P</strain>
    </source>
</reference>
<organism evidence="2 3">
    <name type="scientific">Chlorella vulgaris</name>
    <name type="common">Green alga</name>
    <dbReference type="NCBI Taxonomy" id="3077"/>
    <lineage>
        <taxon>Eukaryota</taxon>
        <taxon>Viridiplantae</taxon>
        <taxon>Chlorophyta</taxon>
        <taxon>core chlorophytes</taxon>
        <taxon>Trebouxiophyceae</taxon>
        <taxon>Chlorellales</taxon>
        <taxon>Chlorellaceae</taxon>
        <taxon>Chlorella clade</taxon>
        <taxon>Chlorella</taxon>
    </lineage>
</organism>
<sequence length="298" mass="33526">MNTLVCLLGAAVLAAALLHRISATRRPLPNPPAAVGAGRLRPPWPVNPDKDGQAEEQLLQIEFALNDMLRHCAPSRRQKLVGAAWRLRKPGGLLSDRTDWHNKTRLVAKLPALDTCPLWQVVSFLNQTGIAIPASMHAQYLKAGEAGLRQLRTDVATFGRTWQYVRFMHCVTFIRNLKTRTEAAYGLRMLMAPSHHLRPCLQRRNEELRRQLLADIGYAEDLPPQERQLVESGRLAEEVLFTGFVSDGLWRRMKAEEIQGREEQLWLMACQSGGGMDAEESRALGAGWRTMHAWLNAS</sequence>
<feature type="signal peptide" evidence="1">
    <location>
        <begin position="1"/>
        <end position="23"/>
    </location>
</feature>
<keyword evidence="1" id="KW-0732">Signal</keyword>
<gene>
    <name evidence="2" type="ORF">D9Q98_002664</name>
</gene>
<reference evidence="2" key="2">
    <citation type="submission" date="2020-11" db="EMBL/GenBank/DDBJ databases">
        <authorList>
            <person name="Cecchin M."/>
            <person name="Marcolungo L."/>
            <person name="Rossato M."/>
            <person name="Girolomoni L."/>
            <person name="Cosentino E."/>
            <person name="Cuine S."/>
            <person name="Li-Beisson Y."/>
            <person name="Delledonne M."/>
            <person name="Ballottari M."/>
        </authorList>
    </citation>
    <scope>NUCLEOTIDE SEQUENCE</scope>
    <source>
        <strain evidence="2">211/11P</strain>
        <tissue evidence="2">Whole cell</tissue>
    </source>
</reference>
<dbReference type="Proteomes" id="UP001055712">
    <property type="component" value="Unassembled WGS sequence"/>
</dbReference>
<comment type="caution">
    <text evidence="2">The sequence shown here is derived from an EMBL/GenBank/DDBJ whole genome shotgun (WGS) entry which is preliminary data.</text>
</comment>
<protein>
    <submittedName>
        <fullName evidence="2">Uncharacterized protein</fullName>
    </submittedName>
</protein>
<keyword evidence="3" id="KW-1185">Reference proteome</keyword>
<accession>A0A9D4TV53</accession>
<dbReference type="AlphaFoldDB" id="A0A9D4TV53"/>
<feature type="chain" id="PRO_5039227427" evidence="1">
    <location>
        <begin position="24"/>
        <end position="298"/>
    </location>
</feature>
<evidence type="ECO:0000313" key="3">
    <source>
        <dbReference type="Proteomes" id="UP001055712"/>
    </source>
</evidence>
<dbReference type="EMBL" id="SIDB01000003">
    <property type="protein sequence ID" value="KAI3434595.1"/>
    <property type="molecule type" value="Genomic_DNA"/>
</dbReference>
<evidence type="ECO:0000256" key="1">
    <source>
        <dbReference type="SAM" id="SignalP"/>
    </source>
</evidence>
<evidence type="ECO:0000313" key="2">
    <source>
        <dbReference type="EMBL" id="KAI3434595.1"/>
    </source>
</evidence>